<accession>A0A8H7MAX4</accession>
<protein>
    <submittedName>
        <fullName evidence="2">Uncharacterized protein</fullName>
    </submittedName>
</protein>
<reference evidence="2" key="1">
    <citation type="submission" date="2016-08" db="EMBL/GenBank/DDBJ databases">
        <authorList>
            <person name="Yan J."/>
        </authorList>
    </citation>
    <scope>NUCLEOTIDE SEQUENCE</scope>
    <source>
        <strain evidence="2">CSS-01s</strain>
    </source>
</reference>
<evidence type="ECO:0000313" key="3">
    <source>
        <dbReference type="Proteomes" id="UP000627934"/>
    </source>
</evidence>
<name>A0A8H7MAX4_9PEZI</name>
<evidence type="ECO:0000256" key="1">
    <source>
        <dbReference type="SAM" id="MobiDB-lite"/>
    </source>
</evidence>
<organism evidence="2 3">
    <name type="scientific">Lasiodiplodia theobromae</name>
    <dbReference type="NCBI Taxonomy" id="45133"/>
    <lineage>
        <taxon>Eukaryota</taxon>
        <taxon>Fungi</taxon>
        <taxon>Dikarya</taxon>
        <taxon>Ascomycota</taxon>
        <taxon>Pezizomycotina</taxon>
        <taxon>Dothideomycetes</taxon>
        <taxon>Dothideomycetes incertae sedis</taxon>
        <taxon>Botryosphaeriales</taxon>
        <taxon>Botryosphaeriaceae</taxon>
        <taxon>Lasiodiplodia</taxon>
    </lineage>
</organism>
<dbReference type="AlphaFoldDB" id="A0A8H7MAX4"/>
<sequence length="132" mass="14786">MALTFAEVTTSPHVSNADWVRGAETALQRLQADIDGVHRRILMSPTEEASSDSDDDASYESLTETQVDNLESSSVPDGILQINKLNMHLLLQVWNVELNDLFEEQRAKLGFQILMAVNDWEILKESIEAAEN</sequence>
<reference evidence="2" key="2">
    <citation type="journal article" date="2018" name="DNA Res.">
        <title>Comparative genome and transcriptome analyses reveal adaptations to opportunistic infections in woody plant degrading pathogens of Botryosphaeriaceae.</title>
        <authorList>
            <person name="Yan J.Y."/>
            <person name="Zhao W.S."/>
            <person name="Chen Z."/>
            <person name="Xing Q.K."/>
            <person name="Zhang W."/>
            <person name="Chethana K.W.T."/>
            <person name="Xue M.F."/>
            <person name="Xu J.P."/>
            <person name="Phillips A.J.L."/>
            <person name="Wang Y."/>
            <person name="Liu J.H."/>
            <person name="Liu M."/>
            <person name="Zhou Y."/>
            <person name="Jayawardena R.S."/>
            <person name="Manawasinghe I.S."/>
            <person name="Huang J.B."/>
            <person name="Qiao G.H."/>
            <person name="Fu C.Y."/>
            <person name="Guo F.F."/>
            <person name="Dissanayake A.J."/>
            <person name="Peng Y.L."/>
            <person name="Hyde K.D."/>
            <person name="Li X.H."/>
        </authorList>
    </citation>
    <scope>NUCLEOTIDE SEQUENCE</scope>
    <source>
        <strain evidence="2">CSS-01s</strain>
    </source>
</reference>
<feature type="region of interest" description="Disordered" evidence="1">
    <location>
        <begin position="44"/>
        <end position="70"/>
    </location>
</feature>
<comment type="caution">
    <text evidence="2">The sequence shown here is derived from an EMBL/GenBank/DDBJ whole genome shotgun (WGS) entry which is preliminary data.</text>
</comment>
<proteinExistence type="predicted"/>
<evidence type="ECO:0000313" key="2">
    <source>
        <dbReference type="EMBL" id="KAF9629797.1"/>
    </source>
</evidence>
<dbReference type="Proteomes" id="UP000627934">
    <property type="component" value="Unassembled WGS sequence"/>
</dbReference>
<feature type="compositionally biased region" description="Polar residues" evidence="1">
    <location>
        <begin position="60"/>
        <end position="70"/>
    </location>
</feature>
<dbReference type="EMBL" id="MDYX01000024">
    <property type="protein sequence ID" value="KAF9629797.1"/>
    <property type="molecule type" value="Genomic_DNA"/>
</dbReference>
<gene>
    <name evidence="2" type="ORF">BFW01_g11000</name>
</gene>
<feature type="compositionally biased region" description="Acidic residues" evidence="1">
    <location>
        <begin position="49"/>
        <end position="58"/>
    </location>
</feature>